<organism evidence="1 2">
    <name type="scientific">Araneus ventricosus</name>
    <name type="common">Orbweaver spider</name>
    <name type="synonym">Epeira ventricosa</name>
    <dbReference type="NCBI Taxonomy" id="182803"/>
    <lineage>
        <taxon>Eukaryota</taxon>
        <taxon>Metazoa</taxon>
        <taxon>Ecdysozoa</taxon>
        <taxon>Arthropoda</taxon>
        <taxon>Chelicerata</taxon>
        <taxon>Arachnida</taxon>
        <taxon>Araneae</taxon>
        <taxon>Araneomorphae</taxon>
        <taxon>Entelegynae</taxon>
        <taxon>Araneoidea</taxon>
        <taxon>Araneidae</taxon>
        <taxon>Araneus</taxon>
    </lineage>
</organism>
<reference evidence="1 2" key="1">
    <citation type="journal article" date="2019" name="Sci. Rep.">
        <title>Orb-weaving spider Araneus ventricosus genome elucidates the spidroin gene catalogue.</title>
        <authorList>
            <person name="Kono N."/>
            <person name="Nakamura H."/>
            <person name="Ohtoshi R."/>
            <person name="Moran D.A.P."/>
            <person name="Shinohara A."/>
            <person name="Yoshida Y."/>
            <person name="Fujiwara M."/>
            <person name="Mori M."/>
            <person name="Tomita M."/>
            <person name="Arakawa K."/>
        </authorList>
    </citation>
    <scope>NUCLEOTIDE SEQUENCE [LARGE SCALE GENOMIC DNA]</scope>
</reference>
<dbReference type="Proteomes" id="UP000499080">
    <property type="component" value="Unassembled WGS sequence"/>
</dbReference>
<sequence length="96" mass="11140">MQESDNVTQHGKAFVSDGLWPSDYFFFPKLKEHLSGTRFSSNSDVKIAAESWFNGQGRHFYPMGPGMMSYGVILMHGNTQYVRKTRELLQKFKWEV</sequence>
<proteinExistence type="predicted"/>
<gene>
    <name evidence="1" type="ORF">AVEN_26768_1</name>
</gene>
<protein>
    <submittedName>
        <fullName evidence="1">Uncharacterized protein</fullName>
    </submittedName>
</protein>
<dbReference type="OrthoDB" id="616263at2759"/>
<comment type="caution">
    <text evidence="1">The sequence shown here is derived from an EMBL/GenBank/DDBJ whole genome shotgun (WGS) entry which is preliminary data.</text>
</comment>
<dbReference type="EMBL" id="BGPR01000305">
    <property type="protein sequence ID" value="GBM11840.1"/>
    <property type="molecule type" value="Genomic_DNA"/>
</dbReference>
<name>A0A4Y2D520_ARAVE</name>
<keyword evidence="2" id="KW-1185">Reference proteome</keyword>
<dbReference type="AlphaFoldDB" id="A0A4Y2D520"/>
<accession>A0A4Y2D520</accession>
<evidence type="ECO:0000313" key="1">
    <source>
        <dbReference type="EMBL" id="GBM11840.1"/>
    </source>
</evidence>
<evidence type="ECO:0000313" key="2">
    <source>
        <dbReference type="Proteomes" id="UP000499080"/>
    </source>
</evidence>